<dbReference type="PANTHER" id="PTHR12786">
    <property type="entry name" value="SPLICING FACTOR SF3A-RELATED"/>
    <property type="match status" value="1"/>
</dbReference>
<evidence type="ECO:0000259" key="23">
    <source>
        <dbReference type="Pfam" id="PF22781"/>
    </source>
</evidence>
<dbReference type="EMBL" id="WHWB01034041">
    <property type="protein sequence ID" value="KAJ7414577.1"/>
    <property type="molecule type" value="Genomic_DNA"/>
</dbReference>
<evidence type="ECO:0000256" key="8">
    <source>
        <dbReference type="ARBA" id="ARBA00022705"/>
    </source>
</evidence>
<evidence type="ECO:0000256" key="15">
    <source>
        <dbReference type="ARBA" id="ARBA00023306"/>
    </source>
</evidence>
<evidence type="ECO:0000256" key="11">
    <source>
        <dbReference type="ARBA" id="ARBA00023054"/>
    </source>
</evidence>
<evidence type="ECO:0000256" key="6">
    <source>
        <dbReference type="ARBA" id="ARBA00022618"/>
    </source>
</evidence>
<evidence type="ECO:0000256" key="3">
    <source>
        <dbReference type="ARBA" id="ARBA00008726"/>
    </source>
</evidence>
<dbReference type="InterPro" id="IPR053822">
    <property type="entry name" value="SDE2-like_dom"/>
</dbReference>
<evidence type="ECO:0000256" key="21">
    <source>
        <dbReference type="SAM" id="MobiDB-lite"/>
    </source>
</evidence>
<dbReference type="InterPro" id="IPR053821">
    <property type="entry name" value="Sde2_Ubi"/>
</dbReference>
<accession>A0ABQ9D3V7</accession>
<evidence type="ECO:0000259" key="24">
    <source>
        <dbReference type="Pfam" id="PF22782"/>
    </source>
</evidence>
<evidence type="ECO:0000259" key="22">
    <source>
        <dbReference type="Pfam" id="PF13297"/>
    </source>
</evidence>
<evidence type="ECO:0000256" key="16">
    <source>
        <dbReference type="ARBA" id="ARBA00034556"/>
    </source>
</evidence>
<keyword evidence="14" id="KW-0539">Nucleus</keyword>
<protein>
    <recommendedName>
        <fullName evidence="16">Replication stress response regulator SDE2</fullName>
    </recommendedName>
</protein>
<dbReference type="InterPro" id="IPR025086">
    <property type="entry name" value="SDE2/SF3A3_SAP"/>
</dbReference>
<feature type="region of interest" description="Disordered" evidence="21">
    <location>
        <begin position="191"/>
        <end position="387"/>
    </location>
</feature>
<evidence type="ECO:0000256" key="1">
    <source>
        <dbReference type="ARBA" id="ARBA00004123"/>
    </source>
</evidence>
<proteinExistence type="inferred from homology"/>
<evidence type="ECO:0000256" key="2">
    <source>
        <dbReference type="ARBA" id="ARBA00004496"/>
    </source>
</evidence>
<comment type="similarity">
    <text evidence="3">Belongs to the SDE2 family.</text>
</comment>
<keyword evidence="4" id="KW-0963">Cytoplasm</keyword>
<evidence type="ECO:0000313" key="26">
    <source>
        <dbReference type="Proteomes" id="UP001145742"/>
    </source>
</evidence>
<feature type="domain" description="Splicing regulator SDE2 ubiquitin" evidence="23">
    <location>
        <begin position="15"/>
        <end position="84"/>
    </location>
</feature>
<feature type="compositionally biased region" description="Low complexity" evidence="21">
    <location>
        <begin position="264"/>
        <end position="314"/>
    </location>
</feature>
<comment type="function">
    <text evidence="19">Plays a role in pre-mRNA splicing by facilitating excision of relatively short introns featuring weak 3'-splice sites (ss) and high GC content. May recruit CACTIN to the spliceosome.</text>
</comment>
<dbReference type="PANTHER" id="PTHR12786:SF1">
    <property type="entry name" value="SPLICING REGULATOR SDE2"/>
    <property type="match status" value="1"/>
</dbReference>
<dbReference type="Pfam" id="PF22781">
    <property type="entry name" value="Sde2_N_Ubi_vert"/>
    <property type="match status" value="1"/>
</dbReference>
<feature type="compositionally biased region" description="Basic and acidic residues" evidence="21">
    <location>
        <begin position="317"/>
        <end position="330"/>
    </location>
</feature>
<reference evidence="25" key="1">
    <citation type="submission" date="2019-10" db="EMBL/GenBank/DDBJ databases">
        <authorList>
            <person name="Soares A.E.R."/>
            <person name="Aleixo A."/>
            <person name="Schneider P."/>
            <person name="Miyaki C.Y."/>
            <person name="Schneider M.P."/>
            <person name="Mello C."/>
            <person name="Vasconcelos A.T.R."/>
        </authorList>
    </citation>
    <scope>NUCLEOTIDE SEQUENCE</scope>
    <source>
        <tissue evidence="25">Muscle</tissue>
    </source>
</reference>
<evidence type="ECO:0000256" key="10">
    <source>
        <dbReference type="ARBA" id="ARBA00022884"/>
    </source>
</evidence>
<keyword evidence="7" id="KW-0507">mRNA processing</keyword>
<dbReference type="Pfam" id="PF22782">
    <property type="entry name" value="SDE2"/>
    <property type="match status" value="1"/>
</dbReference>
<feature type="domain" description="SDE2/SF3A3 SAP" evidence="22">
    <location>
        <begin position="373"/>
        <end position="451"/>
    </location>
</feature>
<evidence type="ECO:0000256" key="19">
    <source>
        <dbReference type="ARBA" id="ARBA00045882"/>
    </source>
</evidence>
<keyword evidence="8" id="KW-0235">DNA replication</keyword>
<sequence length="459" mass="49734">MAAGTGREPERDLELMWVRDPLCPRARPLPLPPGGGSVCRLRRARARELNIPEENLYVKCNGQLANDEDVLQSGAVYSLEPRLCGGKGGFGSMLRALGAQIEKTTNREACRDLSGRRLRDVNHEKAMAEWVKKQAEREAEKEQRRLERLQRKLAEPRHTFTDPEYERQYREMAERQEEAIRIGLQVIASKAVSSESGKSRKRPGEPGKNGTKSEKRKCLWMGLDDANTSDCEDDSKGGSPCTSDTSCPPGSRYNENAGNSDECSSSAEDSPSTSASSASAEDSPSTSAASASAEDSPSTSAASASAEDSPATSATEKPLEQPEGAGRDLQRAMCTGGQTEIPAEENSKMTKPPKEEAQEEKKVTQAQKEEEQKDVSSKAQESNQLQSTVEPIDLLVFNSAAELEALGLDKLKMGLMALGLKCGGTLKERAARLFSVRGLSRDQIKPSLFAKPSKGKNAG</sequence>
<comment type="function">
    <text evidence="18">Inhibits translesion DNA synthesis by preventing monoubiquitination of PCNA, this is necessary to counteract damage due to ultraviolet light-induced replication stress. SDE2 is cleaved following PCNA binding, and its complete degradation is necessary to allow S-phase progression following DNA damage.</text>
</comment>
<organism evidence="25 26">
    <name type="scientific">Willisornis vidua</name>
    <name type="common">Xingu scale-backed antbird</name>
    <dbReference type="NCBI Taxonomy" id="1566151"/>
    <lineage>
        <taxon>Eukaryota</taxon>
        <taxon>Metazoa</taxon>
        <taxon>Chordata</taxon>
        <taxon>Craniata</taxon>
        <taxon>Vertebrata</taxon>
        <taxon>Euteleostomi</taxon>
        <taxon>Archelosauria</taxon>
        <taxon>Archosauria</taxon>
        <taxon>Dinosauria</taxon>
        <taxon>Saurischia</taxon>
        <taxon>Theropoda</taxon>
        <taxon>Coelurosauria</taxon>
        <taxon>Aves</taxon>
        <taxon>Neognathae</taxon>
        <taxon>Neoaves</taxon>
        <taxon>Telluraves</taxon>
        <taxon>Australaves</taxon>
        <taxon>Passeriformes</taxon>
        <taxon>Thamnophilidae</taxon>
        <taxon>Willisornis</taxon>
    </lineage>
</organism>
<keyword evidence="13" id="KW-0508">mRNA splicing</keyword>
<evidence type="ECO:0000256" key="20">
    <source>
        <dbReference type="SAM" id="Coils"/>
    </source>
</evidence>
<keyword evidence="26" id="KW-1185">Reference proteome</keyword>
<evidence type="ECO:0000256" key="13">
    <source>
        <dbReference type="ARBA" id="ARBA00023187"/>
    </source>
</evidence>
<feature type="domain" description="SDE2-like" evidence="24">
    <location>
        <begin position="85"/>
        <end position="181"/>
    </location>
</feature>
<gene>
    <name evidence="25" type="primary">sde2</name>
    <name evidence="25" type="ORF">WISP_82889</name>
</gene>
<evidence type="ECO:0000313" key="25">
    <source>
        <dbReference type="EMBL" id="KAJ7414577.1"/>
    </source>
</evidence>
<feature type="compositionally biased region" description="Polar residues" evidence="21">
    <location>
        <begin position="240"/>
        <end position="263"/>
    </location>
</feature>
<keyword evidence="6" id="KW-0132">Cell division</keyword>
<keyword evidence="11 20" id="KW-0175">Coiled coil</keyword>
<feature type="compositionally biased region" description="Polar residues" evidence="21">
    <location>
        <begin position="377"/>
        <end position="387"/>
    </location>
</feature>
<evidence type="ECO:0000256" key="12">
    <source>
        <dbReference type="ARBA" id="ARBA00023125"/>
    </source>
</evidence>
<evidence type="ECO:0000256" key="9">
    <source>
        <dbReference type="ARBA" id="ARBA00022776"/>
    </source>
</evidence>
<evidence type="ECO:0000256" key="18">
    <source>
        <dbReference type="ARBA" id="ARBA00045767"/>
    </source>
</evidence>
<evidence type="ECO:0000256" key="5">
    <source>
        <dbReference type="ARBA" id="ARBA00022517"/>
    </source>
</evidence>
<dbReference type="InterPro" id="IPR051421">
    <property type="entry name" value="RNA_Proc_DNA_Dmg_Regulator"/>
</dbReference>
<feature type="compositionally biased region" description="Basic and acidic residues" evidence="21">
    <location>
        <begin position="345"/>
        <end position="376"/>
    </location>
</feature>
<feature type="coiled-coil region" evidence="20">
    <location>
        <begin position="118"/>
        <end position="152"/>
    </location>
</feature>
<name>A0ABQ9D3V7_9PASS</name>
<keyword evidence="9" id="KW-0498">Mitosis</keyword>
<comment type="caution">
    <text evidence="25">The sequence shown here is derived from an EMBL/GenBank/DDBJ whole genome shotgun (WGS) entry which is preliminary data.</text>
</comment>
<comment type="subcellular location">
    <subcellularLocation>
        <location evidence="2">Cytoplasm</location>
    </subcellularLocation>
    <subcellularLocation>
        <location evidence="1">Nucleus</location>
    </subcellularLocation>
</comment>
<keyword evidence="5" id="KW-0690">Ribosome biogenesis</keyword>
<dbReference type="Pfam" id="PF13297">
    <property type="entry name" value="SDE2_2C"/>
    <property type="match status" value="1"/>
</dbReference>
<comment type="function">
    <text evidence="17">Plays a role in ribosome biogenesis by enabling SNORD3- and SNORD118-dependent cleavage of the 47S rRNA precursor. Binds ncRNA (non-coding RNA) including the snoRNAs SNORD3 and SNORD118.</text>
</comment>
<dbReference type="Proteomes" id="UP001145742">
    <property type="component" value="Unassembled WGS sequence"/>
</dbReference>
<keyword evidence="12" id="KW-0238">DNA-binding</keyword>
<evidence type="ECO:0000256" key="14">
    <source>
        <dbReference type="ARBA" id="ARBA00023242"/>
    </source>
</evidence>
<evidence type="ECO:0000256" key="17">
    <source>
        <dbReference type="ARBA" id="ARBA00045469"/>
    </source>
</evidence>
<evidence type="ECO:0000256" key="7">
    <source>
        <dbReference type="ARBA" id="ARBA00022664"/>
    </source>
</evidence>
<keyword evidence="15" id="KW-0131">Cell cycle</keyword>
<keyword evidence="10" id="KW-0694">RNA-binding</keyword>
<evidence type="ECO:0000256" key="4">
    <source>
        <dbReference type="ARBA" id="ARBA00022490"/>
    </source>
</evidence>